<proteinExistence type="predicted"/>
<evidence type="ECO:0000313" key="1">
    <source>
        <dbReference type="EMBL" id="KAG0416956.1"/>
    </source>
</evidence>
<protein>
    <submittedName>
        <fullName evidence="1">Uncharacterized protein</fullName>
    </submittedName>
</protein>
<organism evidence="1 2">
    <name type="scientific">Ixodes persulcatus</name>
    <name type="common">Taiga tick</name>
    <dbReference type="NCBI Taxonomy" id="34615"/>
    <lineage>
        <taxon>Eukaryota</taxon>
        <taxon>Metazoa</taxon>
        <taxon>Ecdysozoa</taxon>
        <taxon>Arthropoda</taxon>
        <taxon>Chelicerata</taxon>
        <taxon>Arachnida</taxon>
        <taxon>Acari</taxon>
        <taxon>Parasitiformes</taxon>
        <taxon>Ixodida</taxon>
        <taxon>Ixodoidea</taxon>
        <taxon>Ixodidae</taxon>
        <taxon>Ixodinae</taxon>
        <taxon>Ixodes</taxon>
    </lineage>
</organism>
<gene>
    <name evidence="1" type="ORF">HPB47_006054</name>
</gene>
<dbReference type="Proteomes" id="UP000805193">
    <property type="component" value="Unassembled WGS sequence"/>
</dbReference>
<reference evidence="1 2" key="1">
    <citation type="journal article" date="2020" name="Cell">
        <title>Large-Scale Comparative Analyses of Tick Genomes Elucidate Their Genetic Diversity and Vector Capacities.</title>
        <authorList>
            <consortium name="Tick Genome and Microbiome Consortium (TIGMIC)"/>
            <person name="Jia N."/>
            <person name="Wang J."/>
            <person name="Shi W."/>
            <person name="Du L."/>
            <person name="Sun Y."/>
            <person name="Zhan W."/>
            <person name="Jiang J.F."/>
            <person name="Wang Q."/>
            <person name="Zhang B."/>
            <person name="Ji P."/>
            <person name="Bell-Sakyi L."/>
            <person name="Cui X.M."/>
            <person name="Yuan T.T."/>
            <person name="Jiang B.G."/>
            <person name="Yang W.F."/>
            <person name="Lam T.T."/>
            <person name="Chang Q.C."/>
            <person name="Ding S.J."/>
            <person name="Wang X.J."/>
            <person name="Zhu J.G."/>
            <person name="Ruan X.D."/>
            <person name="Zhao L."/>
            <person name="Wei J.T."/>
            <person name="Ye R.Z."/>
            <person name="Que T.C."/>
            <person name="Du C.H."/>
            <person name="Zhou Y.H."/>
            <person name="Cheng J.X."/>
            <person name="Dai P.F."/>
            <person name="Guo W.B."/>
            <person name="Han X.H."/>
            <person name="Huang E.J."/>
            <person name="Li L.F."/>
            <person name="Wei W."/>
            <person name="Gao Y.C."/>
            <person name="Liu J.Z."/>
            <person name="Shao H.Z."/>
            <person name="Wang X."/>
            <person name="Wang C.C."/>
            <person name="Yang T.C."/>
            <person name="Huo Q.B."/>
            <person name="Li W."/>
            <person name="Chen H.Y."/>
            <person name="Chen S.E."/>
            <person name="Zhou L.G."/>
            <person name="Ni X.B."/>
            <person name="Tian J.H."/>
            <person name="Sheng Y."/>
            <person name="Liu T."/>
            <person name="Pan Y.S."/>
            <person name="Xia L.Y."/>
            <person name="Li J."/>
            <person name="Zhao F."/>
            <person name="Cao W.C."/>
        </authorList>
    </citation>
    <scope>NUCLEOTIDE SEQUENCE [LARGE SCALE GENOMIC DNA]</scope>
    <source>
        <strain evidence="1">Iper-2018</strain>
    </source>
</reference>
<evidence type="ECO:0000313" key="2">
    <source>
        <dbReference type="Proteomes" id="UP000805193"/>
    </source>
</evidence>
<accession>A0AC60PBG5</accession>
<sequence length="939" mass="101266">MIKSVDMLAAPSPLRLLGPNPDTRSTGRIPVLAPGRGRWAAPLIAGVLFGFPPPRPSPFSGAEMKVADRETNWPPPCFSGGRNCLARALYDNIAESPEELAFRKNDVLTVLEQNPGDLEGWWLCALRGRQGLAPGNRLRLMPGMYDPTGLGYATGTAAPGGHADASLLSAVPPAAAPSTYPGPGQRHARRRSWRVDANKVVTPNKIGDVYLYDVPAGAKIPEEYDVPAHSTLPRPVTHVHADTVIPAPQEGRKPLPATQGMAYDEPRPFTLSYDTPRSSLNSHGDVTLSVAPGAEWYDVPRPQADYDVPSSEPVGAYATPPPPRGIAKVASSTYDVPVDSGTLRCVAATTYDVPVSGRSSGVSLLSTSSSSAGVSPASSSNRSSLEQGHEAYDIPVSGPRRVADTCPNVVPSRGGLGTVPPPPGHSTTLLQFYDVPTNNAPAPYYDTPPKRGPVAQGPCMDGVYDVPPQVTRDAPLPLVMDETDSKRHSSSSSDSRGSRDYEAVGELRELHLERDAALEMLVKVQQEVSSAISKLFSLTHSTLKRQESATNESRLYDLKTSCHKLRTSLREFLNFAQGALANAAHLEDRKLCQKLARLAKPLVDSYQVVVTTTQALDDKGWQISATRDTSAGPDELDQLIACARGLTEDIQQIASTIQGNSTLIFKKSPLISESGRPMQERPLPVPPKRDDDQWASDYDYVNLESKASVERENEEIKAALPAELGLSFDKLLQQSQLIVEGVVQEPPGLSCAASLDQNDLQILNFYGAQIDTHILFLTSAIDAFLATIENNQPPKVFIGHSKFVVISAHKLVYMGDTVYRNVLNADVRAQVLQCSSNLCEALKGLISSTKKAALQFPSVAAVQEMVDSIVDVSHLANDLKITILPVATDGSHIYLLRHSLGRRNKRLSSRSTGHWTGVGLVSWKVSQGGSALTNSPEWY</sequence>
<dbReference type="EMBL" id="JABSTQ010010904">
    <property type="protein sequence ID" value="KAG0416956.1"/>
    <property type="molecule type" value="Genomic_DNA"/>
</dbReference>
<keyword evidence="2" id="KW-1185">Reference proteome</keyword>
<name>A0AC60PBG5_IXOPE</name>
<comment type="caution">
    <text evidence="1">The sequence shown here is derived from an EMBL/GenBank/DDBJ whole genome shotgun (WGS) entry which is preliminary data.</text>
</comment>